<keyword evidence="9" id="KW-0812">Transmembrane</keyword>
<dbReference type="FunFam" id="2.70.70.10:FF:000002">
    <property type="entry name" value="Murein DD-endopeptidase MepM"/>
    <property type="match status" value="1"/>
</dbReference>
<dbReference type="InterPro" id="IPR011055">
    <property type="entry name" value="Dup_hybrid_motif"/>
</dbReference>
<keyword evidence="9" id="KW-1133">Transmembrane helix</keyword>
<organism evidence="11 12">
    <name type="scientific">Frischella perrara</name>
    <dbReference type="NCBI Taxonomy" id="1267021"/>
    <lineage>
        <taxon>Bacteria</taxon>
        <taxon>Pseudomonadati</taxon>
        <taxon>Pseudomonadota</taxon>
        <taxon>Gammaproteobacteria</taxon>
        <taxon>Orbales</taxon>
        <taxon>Orbaceae</taxon>
        <taxon>Frischella</taxon>
    </lineage>
</organism>
<dbReference type="PROSITE" id="PS51782">
    <property type="entry name" value="LYSM"/>
    <property type="match status" value="1"/>
</dbReference>
<dbReference type="Pfam" id="PF01551">
    <property type="entry name" value="Peptidase_M23"/>
    <property type="match status" value="1"/>
</dbReference>
<dbReference type="GO" id="GO:0004222">
    <property type="term" value="F:metalloendopeptidase activity"/>
    <property type="evidence" value="ECO:0007669"/>
    <property type="project" value="TreeGrafter"/>
</dbReference>
<dbReference type="GO" id="GO:0046872">
    <property type="term" value="F:metal ion binding"/>
    <property type="evidence" value="ECO:0007669"/>
    <property type="project" value="UniProtKB-KW"/>
</dbReference>
<evidence type="ECO:0000256" key="5">
    <source>
        <dbReference type="ARBA" id="ARBA00022801"/>
    </source>
</evidence>
<gene>
    <name evidence="11" type="ORF">FPB0191_00229</name>
</gene>
<dbReference type="EC" id="3.4.24.-" evidence="11"/>
<accession>A0A0A7RXV3</accession>
<feature type="domain" description="LysM" evidence="10">
    <location>
        <begin position="113"/>
        <end position="158"/>
    </location>
</feature>
<evidence type="ECO:0000256" key="2">
    <source>
        <dbReference type="ARBA" id="ARBA00004196"/>
    </source>
</evidence>
<dbReference type="InterPro" id="IPR050570">
    <property type="entry name" value="Cell_wall_metabolism_enzyme"/>
</dbReference>
<sequence>MQQIDSSDIEKKDLKFPFITISVVFIIIISFYLLWRPLNPERTIYIPLTPQVQTTVIENHQLPSAVGNATIVRLDDRVSQEQEPEESLDQPKPEDDVIKDEIDEVIDQDDNSVQYTVNRGDTLSGILTQYGVNRNDVYLLTKQFKQLTNLRIGQQISWTVDTEHNLKSFNWIISNNNIRIYEKVNDNFVERIETREGIWKPFNAQGLIDSNFVVDAKKQGLTSSEIATITKALQWQLDFRRLKKGDKFSVLISREMFGDNHENSQLLAVRIQNGNKDYYAILAEDGHYYDKNGGSLSQNFLRYPLAKQARISSGFNPRRLNPVTKKVTPHNGVDFAVSRGTPVLSVGEGEVMIAKYSGSAGNFIAIRHGRQYTTKYMHLDKILVKAGQKIKKGDKIGLSGNTGRSTGPHLHFELYIDGKPVNPITANLPVSEGLTGKSKKTFLEQFKKIEPKLSFESLTPSN</sequence>
<dbReference type="STRING" id="1267021.FPB0191_00229"/>
<proteinExistence type="predicted"/>
<evidence type="ECO:0000256" key="9">
    <source>
        <dbReference type="SAM" id="Phobius"/>
    </source>
</evidence>
<keyword evidence="5 11" id="KW-0378">Hydrolase</keyword>
<keyword evidence="7" id="KW-0482">Metalloprotease</keyword>
<reference evidence="11 12" key="1">
    <citation type="journal article" date="2014" name="Appl. Environ. Microbiol.">
        <title>Gut symbionts from distinct hosts exhibit genotoxic activity via divergent colibactin biosynthetic pathways.</title>
        <authorList>
            <person name="Engel P."/>
            <person name="Vizcaino M.I."/>
            <person name="Crawford J.M."/>
        </authorList>
    </citation>
    <scope>NUCLEOTIDE SEQUENCE [LARGE SCALE GENOMIC DNA]</scope>
    <source>
        <strain evidence="11 12">PEB0191</strain>
    </source>
</reference>
<dbReference type="AlphaFoldDB" id="A0A0A7RXV3"/>
<dbReference type="PANTHER" id="PTHR21666">
    <property type="entry name" value="PEPTIDASE-RELATED"/>
    <property type="match status" value="1"/>
</dbReference>
<evidence type="ECO:0000313" key="12">
    <source>
        <dbReference type="Proteomes" id="UP000030901"/>
    </source>
</evidence>
<dbReference type="CDD" id="cd12797">
    <property type="entry name" value="M23_peptidase"/>
    <property type="match status" value="1"/>
</dbReference>
<dbReference type="Gene3D" id="3.10.450.350">
    <property type="match status" value="2"/>
</dbReference>
<evidence type="ECO:0000256" key="6">
    <source>
        <dbReference type="ARBA" id="ARBA00022833"/>
    </source>
</evidence>
<dbReference type="InterPro" id="IPR018392">
    <property type="entry name" value="LysM"/>
</dbReference>
<keyword evidence="4" id="KW-0479">Metal-binding</keyword>
<protein>
    <submittedName>
        <fullName evidence="11">Membrane protein</fullName>
        <ecNumber evidence="11">3.4.24.-</ecNumber>
    </submittedName>
</protein>
<dbReference type="Pfam" id="PF19425">
    <property type="entry name" value="Csd3_N2"/>
    <property type="match status" value="1"/>
</dbReference>
<comment type="cofactor">
    <cofactor evidence="1">
        <name>Zn(2+)</name>
        <dbReference type="ChEBI" id="CHEBI:29105"/>
    </cofactor>
</comment>
<feature type="transmembrane region" description="Helical" evidence="9">
    <location>
        <begin position="16"/>
        <end position="35"/>
    </location>
</feature>
<name>A0A0A7RXV3_FRIPE</name>
<evidence type="ECO:0000256" key="3">
    <source>
        <dbReference type="ARBA" id="ARBA00022670"/>
    </source>
</evidence>
<keyword evidence="6" id="KW-0862">Zinc</keyword>
<dbReference type="NCBIfam" id="NF008652">
    <property type="entry name" value="PRK11649.1"/>
    <property type="match status" value="1"/>
</dbReference>
<dbReference type="PANTHER" id="PTHR21666:SF292">
    <property type="entry name" value="MUREIN DD-ENDOPEPTIDASE MEPM"/>
    <property type="match status" value="1"/>
</dbReference>
<evidence type="ECO:0000313" key="11">
    <source>
        <dbReference type="EMBL" id="AJA44078.1"/>
    </source>
</evidence>
<dbReference type="InterPro" id="IPR016047">
    <property type="entry name" value="M23ase_b-sheet_dom"/>
</dbReference>
<dbReference type="Proteomes" id="UP000030901">
    <property type="component" value="Chromosome"/>
</dbReference>
<evidence type="ECO:0000256" key="8">
    <source>
        <dbReference type="SAM" id="MobiDB-lite"/>
    </source>
</evidence>
<dbReference type="HOGENOM" id="CLU_026846_0_2_6"/>
<evidence type="ECO:0000256" key="1">
    <source>
        <dbReference type="ARBA" id="ARBA00001947"/>
    </source>
</evidence>
<keyword evidence="9" id="KW-0472">Membrane</keyword>
<dbReference type="Gene3D" id="2.70.70.10">
    <property type="entry name" value="Glucose Permease (Domain IIA)"/>
    <property type="match status" value="1"/>
</dbReference>
<evidence type="ECO:0000256" key="4">
    <source>
        <dbReference type="ARBA" id="ARBA00022723"/>
    </source>
</evidence>
<evidence type="ECO:0000259" key="10">
    <source>
        <dbReference type="PROSITE" id="PS51782"/>
    </source>
</evidence>
<evidence type="ECO:0000256" key="7">
    <source>
        <dbReference type="ARBA" id="ARBA00023049"/>
    </source>
</evidence>
<feature type="region of interest" description="Disordered" evidence="8">
    <location>
        <begin position="77"/>
        <end position="96"/>
    </location>
</feature>
<dbReference type="CDD" id="cd00118">
    <property type="entry name" value="LysM"/>
    <property type="match status" value="1"/>
</dbReference>
<dbReference type="InterPro" id="IPR045834">
    <property type="entry name" value="Csd3_N2"/>
</dbReference>
<comment type="subcellular location">
    <subcellularLocation>
        <location evidence="2">Cell envelope</location>
    </subcellularLocation>
</comment>
<dbReference type="GO" id="GO:0006508">
    <property type="term" value="P:proteolysis"/>
    <property type="evidence" value="ECO:0007669"/>
    <property type="project" value="UniProtKB-KW"/>
</dbReference>
<dbReference type="SUPFAM" id="SSF51261">
    <property type="entry name" value="Duplicated hybrid motif"/>
    <property type="match status" value="1"/>
</dbReference>
<dbReference type="KEGG" id="fpp:FPB0191_00229"/>
<dbReference type="EMBL" id="CP009056">
    <property type="protein sequence ID" value="AJA44078.1"/>
    <property type="molecule type" value="Genomic_DNA"/>
</dbReference>
<keyword evidence="12" id="KW-1185">Reference proteome</keyword>
<dbReference type="RefSeq" id="WP_110021849.1">
    <property type="nucleotide sequence ID" value="NZ_CAMKYH010000030.1"/>
</dbReference>
<keyword evidence="3" id="KW-0645">Protease</keyword>
<dbReference type="GO" id="GO:0030313">
    <property type="term" value="C:cell envelope"/>
    <property type="evidence" value="ECO:0007669"/>
    <property type="project" value="UniProtKB-SubCell"/>
</dbReference>